<dbReference type="EMBL" id="JACXAC010000001">
    <property type="protein sequence ID" value="MBD2720710.1"/>
    <property type="molecule type" value="Genomic_DNA"/>
</dbReference>
<evidence type="ECO:0008006" key="3">
    <source>
        <dbReference type="Google" id="ProtNLM"/>
    </source>
</evidence>
<reference evidence="1 2" key="1">
    <citation type="submission" date="2020-09" db="EMBL/GenBank/DDBJ databases">
        <authorList>
            <person name="Kim M.K."/>
        </authorList>
    </citation>
    <scope>NUCLEOTIDE SEQUENCE [LARGE SCALE GENOMIC DNA]</scope>
    <source>
        <strain evidence="1 2">BT189</strain>
    </source>
</reference>
<proteinExistence type="predicted"/>
<dbReference type="Proteomes" id="UP000606003">
    <property type="component" value="Unassembled WGS sequence"/>
</dbReference>
<keyword evidence="2" id="KW-1185">Reference proteome</keyword>
<accession>A0ABR8JNU0</accession>
<comment type="caution">
    <text evidence="1">The sequence shown here is derived from an EMBL/GenBank/DDBJ whole genome shotgun (WGS) entry which is preliminary data.</text>
</comment>
<evidence type="ECO:0000313" key="1">
    <source>
        <dbReference type="EMBL" id="MBD2720710.1"/>
    </source>
</evidence>
<protein>
    <recommendedName>
        <fullName evidence="3">Type IX secretion system membrane protein PorP/SprF</fullName>
    </recommendedName>
</protein>
<organism evidence="1 2">
    <name type="scientific">Hymenobacter armeniacus</name>
    <dbReference type="NCBI Taxonomy" id="2771358"/>
    <lineage>
        <taxon>Bacteria</taxon>
        <taxon>Pseudomonadati</taxon>
        <taxon>Bacteroidota</taxon>
        <taxon>Cytophagia</taxon>
        <taxon>Cytophagales</taxon>
        <taxon>Hymenobacteraceae</taxon>
        <taxon>Hymenobacter</taxon>
    </lineage>
</organism>
<dbReference type="RefSeq" id="WP_190921992.1">
    <property type="nucleotide sequence ID" value="NZ_JACXAC010000001.1"/>
</dbReference>
<gene>
    <name evidence="1" type="ORF">IC234_01110</name>
</gene>
<sequence>MLWTLVPETPAMGQSRSLVMSIEATQGQYQDDVTHESTSSSFLCTFCGNNYSVRRVGYYHRYALAGGSVAYQLRPWSAQGLQTVGLGIRVGQQQVGFRPLAPEAPFDANSTTASTRNRLYDFNPYLTGRFGRKKWAVGYRVGLHLGQLRYTATVLADSSLDNEWLAPDAQLWVGVRRVLFAQFDSGLGQLALGNHTTRFSLGSGLGADDARFLLVGLAVARHEPRYGMGFLSANIPLGHTGLQVEPYAASNFKQHYQLSILMHYQIPLKTQTQP</sequence>
<evidence type="ECO:0000313" key="2">
    <source>
        <dbReference type="Proteomes" id="UP000606003"/>
    </source>
</evidence>
<name>A0ABR8JNU0_9BACT</name>